<protein>
    <recommendedName>
        <fullName evidence="3">Ankyrin repeat protein</fullName>
    </recommendedName>
</protein>
<gene>
    <name evidence="1" type="ORF">PXX05_08460</name>
</gene>
<dbReference type="EMBL" id="CP119078">
    <property type="protein sequence ID" value="WED41967.1"/>
    <property type="molecule type" value="Genomic_DNA"/>
</dbReference>
<reference evidence="1 2" key="1">
    <citation type="submission" date="2023-02" db="EMBL/GenBank/DDBJ databases">
        <title>Genome Sequence of L. cardiaca H63T.</title>
        <authorList>
            <person name="Lopez A.E."/>
            <person name="Cianciotto N.P."/>
        </authorList>
    </citation>
    <scope>NUCLEOTIDE SEQUENCE [LARGE SCALE GENOMIC DNA]</scope>
    <source>
        <strain evidence="1 2">H63</strain>
    </source>
</reference>
<name>A0ABY8ARZ7_9GAMM</name>
<accession>A0ABY8ARZ7</accession>
<dbReference type="RefSeq" id="WP_275087791.1">
    <property type="nucleotide sequence ID" value="NZ_CP119078.1"/>
</dbReference>
<dbReference type="Proteomes" id="UP001222087">
    <property type="component" value="Chromosome"/>
</dbReference>
<evidence type="ECO:0000313" key="1">
    <source>
        <dbReference type="EMBL" id="WED41967.1"/>
    </source>
</evidence>
<evidence type="ECO:0008006" key="3">
    <source>
        <dbReference type="Google" id="ProtNLM"/>
    </source>
</evidence>
<dbReference type="Gene3D" id="1.25.40.20">
    <property type="entry name" value="Ankyrin repeat-containing domain"/>
    <property type="match status" value="1"/>
</dbReference>
<proteinExistence type="predicted"/>
<evidence type="ECO:0000313" key="2">
    <source>
        <dbReference type="Proteomes" id="UP001222087"/>
    </source>
</evidence>
<keyword evidence="2" id="KW-1185">Reference proteome</keyword>
<dbReference type="SUPFAM" id="SSF48403">
    <property type="entry name" value="Ankyrin repeat"/>
    <property type="match status" value="1"/>
</dbReference>
<sequence length="508" mass="57700">MLNSKITAFYKAISSAQPLEKIKQLMDDINQNEREKVADIGLVYAASLGLIDIMRYLAAYLKYTHLPPHFSQALREASMKGHAQAVEFLLSLYEERENETMKWGFPIWDEGFEEALKANNGNVVSIYVNKFRHLTEVALLDAAVLGNFDIIKNLLDLQIPDINILKDTFRVVLVNENWEIVKYFLSLIENDKLPSDIFNEIISNNIDIFARMFYPELKQIRISLYSLRETLSQMDTNATAAIAGWTLVDSIIAHQKHFHNSLIENRKDVDENYHVFKKSCETTIENAKSLLINDPRINESLNKILAVVTNFASGEAQINDCEEIPDPLIESLEPNDDIPSSLPNNNCDLREQENDSTPALLALLPIRNKLADEANSEIETVVTLLLSDMEDAIKSHYKDKTYNIIQAFNIAIETARPILEQHPTSGWKKIIDDAVNAIYKLLPNAFKSEGSFTKHISFFAKASPLMQEIEQARIQIQTSLIASENDSIISEQIDDVDEILAHHQTNYC</sequence>
<dbReference type="InterPro" id="IPR036770">
    <property type="entry name" value="Ankyrin_rpt-contain_sf"/>
</dbReference>
<organism evidence="1 2">
    <name type="scientific">Legionella cardiaca</name>
    <dbReference type="NCBI Taxonomy" id="1071983"/>
    <lineage>
        <taxon>Bacteria</taxon>
        <taxon>Pseudomonadati</taxon>
        <taxon>Pseudomonadota</taxon>
        <taxon>Gammaproteobacteria</taxon>
        <taxon>Legionellales</taxon>
        <taxon>Legionellaceae</taxon>
        <taxon>Legionella</taxon>
    </lineage>
</organism>